<dbReference type="EnsemblFungi" id="PTTG_30953-t43_1">
    <property type="protein sequence ID" value="PTTG_30953-t43_1-p1"/>
    <property type="gene ID" value="PTTG_30953"/>
</dbReference>
<dbReference type="VEuPathDB" id="FungiDB:PTTG_30953"/>
<dbReference type="STRING" id="630390.A0A180FWT1"/>
<dbReference type="Gene3D" id="2.40.50.40">
    <property type="match status" value="1"/>
</dbReference>
<gene>
    <name evidence="4" type="ORF">PTTG_30953</name>
</gene>
<dbReference type="InterPro" id="IPR051219">
    <property type="entry name" value="Heterochromatin_chromo-domain"/>
</dbReference>
<dbReference type="InterPro" id="IPR000953">
    <property type="entry name" value="Chromo/chromo_shadow_dom"/>
</dbReference>
<sequence>MKKQFDRNVRSTPEWNVGDYVWLNSKNISTTRPSPKLGHRWLGPFPICAKISQEEPEPVVIKGEEEWEVAEILDCRRKRGKREYLIAWKGYGPEDNSWEPAVNLTHCQQLLKDFDIKFPEAEKRHTRSRRFR</sequence>
<reference evidence="4" key="2">
    <citation type="submission" date="2016-05" db="EMBL/GenBank/DDBJ databases">
        <title>Comparative analysis highlights variable genome content of wheat rusts and divergence of the mating loci.</title>
        <authorList>
            <person name="Cuomo C.A."/>
            <person name="Bakkeren G."/>
            <person name="Szabo L."/>
            <person name="Khalil H."/>
            <person name="Joly D."/>
            <person name="Goldberg J."/>
            <person name="Young S."/>
            <person name="Zeng Q."/>
            <person name="Fellers J."/>
        </authorList>
    </citation>
    <scope>NUCLEOTIDE SEQUENCE [LARGE SCALE GENOMIC DNA]</scope>
    <source>
        <strain evidence="4">1-1 BBBD Race 1</strain>
    </source>
</reference>
<dbReference type="SMART" id="SM00298">
    <property type="entry name" value="CHROMO"/>
    <property type="match status" value="1"/>
</dbReference>
<dbReference type="SUPFAM" id="SSF54160">
    <property type="entry name" value="Chromo domain-like"/>
    <property type="match status" value="1"/>
</dbReference>
<dbReference type="OrthoDB" id="2630497at2759"/>
<reference evidence="5 6" key="3">
    <citation type="journal article" date="2017" name="G3 (Bethesda)">
        <title>Comparative analysis highlights variable genome content of wheat rusts and divergence of the mating loci.</title>
        <authorList>
            <person name="Cuomo C.A."/>
            <person name="Bakkeren G."/>
            <person name="Khalil H.B."/>
            <person name="Panwar V."/>
            <person name="Joly D."/>
            <person name="Linning R."/>
            <person name="Sakthikumar S."/>
            <person name="Song X."/>
            <person name="Adiconis X."/>
            <person name="Fan L."/>
            <person name="Goldberg J.M."/>
            <person name="Levin J.Z."/>
            <person name="Young S."/>
            <person name="Zeng Q."/>
            <person name="Anikster Y."/>
            <person name="Bruce M."/>
            <person name="Wang M."/>
            <person name="Yin C."/>
            <person name="McCallum B."/>
            <person name="Szabo L.J."/>
            <person name="Hulbert S."/>
            <person name="Chen X."/>
            <person name="Fellers J.P."/>
        </authorList>
    </citation>
    <scope>NUCLEOTIDE SEQUENCE</scope>
    <source>
        <strain evidence="5">isolate 1-1 / race 1 (BBBD)</strain>
        <strain evidence="6">Isolate 1-1 / race 1 (BBBD)</strain>
    </source>
</reference>
<evidence type="ECO:0000313" key="5">
    <source>
        <dbReference type="EnsemblFungi" id="PTTG_30953-t43_1-p1"/>
    </source>
</evidence>
<keyword evidence="6" id="KW-1185">Reference proteome</keyword>
<dbReference type="Pfam" id="PF00385">
    <property type="entry name" value="Chromo"/>
    <property type="match status" value="1"/>
</dbReference>
<evidence type="ECO:0000259" key="3">
    <source>
        <dbReference type="PROSITE" id="PS50013"/>
    </source>
</evidence>
<evidence type="ECO:0000256" key="2">
    <source>
        <dbReference type="ARBA" id="ARBA00023242"/>
    </source>
</evidence>
<keyword evidence="2" id="KW-0539">Nucleus</keyword>
<dbReference type="EMBL" id="ADAS02009753">
    <property type="protein sequence ID" value="OAV84915.1"/>
    <property type="molecule type" value="Genomic_DNA"/>
</dbReference>
<evidence type="ECO:0000313" key="4">
    <source>
        <dbReference type="EMBL" id="OAV84915.1"/>
    </source>
</evidence>
<dbReference type="PROSITE" id="PS50013">
    <property type="entry name" value="CHROMO_2"/>
    <property type="match status" value="1"/>
</dbReference>
<reference evidence="5" key="4">
    <citation type="submission" date="2025-05" db="UniProtKB">
        <authorList>
            <consortium name="EnsemblFungi"/>
        </authorList>
    </citation>
    <scope>IDENTIFICATION</scope>
    <source>
        <strain evidence="5">isolate 1-1 / race 1 (BBBD)</strain>
    </source>
</reference>
<reference evidence="4" key="1">
    <citation type="submission" date="2009-11" db="EMBL/GenBank/DDBJ databases">
        <authorList>
            <consortium name="The Broad Institute Genome Sequencing Platform"/>
            <person name="Ward D."/>
            <person name="Feldgarden M."/>
            <person name="Earl A."/>
            <person name="Young S.K."/>
            <person name="Zeng Q."/>
            <person name="Koehrsen M."/>
            <person name="Alvarado L."/>
            <person name="Berlin A."/>
            <person name="Bochicchio J."/>
            <person name="Borenstein D."/>
            <person name="Chapman S.B."/>
            <person name="Chen Z."/>
            <person name="Engels R."/>
            <person name="Freedman E."/>
            <person name="Gellesch M."/>
            <person name="Goldberg J."/>
            <person name="Griggs A."/>
            <person name="Gujja S."/>
            <person name="Heilman E."/>
            <person name="Heiman D."/>
            <person name="Hepburn T."/>
            <person name="Howarth C."/>
            <person name="Jen D."/>
            <person name="Larson L."/>
            <person name="Lewis B."/>
            <person name="Mehta T."/>
            <person name="Park D."/>
            <person name="Pearson M."/>
            <person name="Roberts A."/>
            <person name="Saif S."/>
            <person name="Shea T."/>
            <person name="Shenoy N."/>
            <person name="Sisk P."/>
            <person name="Stolte C."/>
            <person name="Sykes S."/>
            <person name="Thomson T."/>
            <person name="Walk T."/>
            <person name="White J."/>
            <person name="Yandava C."/>
            <person name="Izard J."/>
            <person name="Baranova O.V."/>
            <person name="Blanton J.M."/>
            <person name="Tanner A.C."/>
            <person name="Dewhirst F.E."/>
            <person name="Haas B."/>
            <person name="Nusbaum C."/>
            <person name="Birren B."/>
        </authorList>
    </citation>
    <scope>NUCLEOTIDE SEQUENCE [LARGE SCALE GENOMIC DNA]</scope>
    <source>
        <strain evidence="4">1-1 BBBD Race 1</strain>
    </source>
</reference>
<evidence type="ECO:0000313" key="6">
    <source>
        <dbReference type="Proteomes" id="UP000005240"/>
    </source>
</evidence>
<accession>A0A180FWT1</accession>
<organism evidence="4">
    <name type="scientific">Puccinia triticina (isolate 1-1 / race 1 (BBBD))</name>
    <name type="common">Brown leaf rust fungus</name>
    <dbReference type="NCBI Taxonomy" id="630390"/>
    <lineage>
        <taxon>Eukaryota</taxon>
        <taxon>Fungi</taxon>
        <taxon>Dikarya</taxon>
        <taxon>Basidiomycota</taxon>
        <taxon>Pucciniomycotina</taxon>
        <taxon>Pucciniomycetes</taxon>
        <taxon>Pucciniales</taxon>
        <taxon>Pucciniaceae</taxon>
        <taxon>Puccinia</taxon>
    </lineage>
</organism>
<feature type="domain" description="Chromo" evidence="3">
    <location>
        <begin position="67"/>
        <end position="114"/>
    </location>
</feature>
<proteinExistence type="predicted"/>
<comment type="subcellular location">
    <subcellularLocation>
        <location evidence="1">Nucleus</location>
    </subcellularLocation>
</comment>
<dbReference type="GO" id="GO:0006338">
    <property type="term" value="P:chromatin remodeling"/>
    <property type="evidence" value="ECO:0007669"/>
    <property type="project" value="UniProtKB-ARBA"/>
</dbReference>
<dbReference type="AlphaFoldDB" id="A0A180FWT1"/>
<dbReference type="PANTHER" id="PTHR22812">
    <property type="entry name" value="CHROMOBOX PROTEIN"/>
    <property type="match status" value="1"/>
</dbReference>
<dbReference type="GO" id="GO:0005634">
    <property type="term" value="C:nucleus"/>
    <property type="evidence" value="ECO:0007669"/>
    <property type="project" value="UniProtKB-SubCell"/>
</dbReference>
<evidence type="ECO:0000256" key="1">
    <source>
        <dbReference type="ARBA" id="ARBA00004123"/>
    </source>
</evidence>
<dbReference type="InterPro" id="IPR016197">
    <property type="entry name" value="Chromo-like_dom_sf"/>
</dbReference>
<dbReference type="CDD" id="cd00024">
    <property type="entry name" value="CD_CSD"/>
    <property type="match status" value="1"/>
</dbReference>
<protein>
    <submittedName>
        <fullName evidence="5">Chromo domain-containing protein</fullName>
    </submittedName>
</protein>
<dbReference type="InterPro" id="IPR023780">
    <property type="entry name" value="Chromo_domain"/>
</dbReference>
<dbReference type="Proteomes" id="UP000005240">
    <property type="component" value="Unassembled WGS sequence"/>
</dbReference>
<name>A0A180FWT1_PUCT1</name>